<keyword evidence="3" id="KW-1185">Reference proteome</keyword>
<feature type="signal peptide" evidence="1">
    <location>
        <begin position="1"/>
        <end position="22"/>
    </location>
</feature>
<dbReference type="OrthoDB" id="197869at2"/>
<evidence type="ECO:0000313" key="3">
    <source>
        <dbReference type="Proteomes" id="UP000070299"/>
    </source>
</evidence>
<proteinExistence type="predicted"/>
<dbReference type="Proteomes" id="UP000070299">
    <property type="component" value="Unassembled WGS sequence"/>
</dbReference>
<gene>
    <name evidence="2" type="ORF">AX660_06330</name>
</gene>
<name>A0A136A332_9ALTE</name>
<dbReference type="AlphaFoldDB" id="A0A136A332"/>
<dbReference type="RefSeq" id="WP_068372531.1">
    <property type="nucleotide sequence ID" value="NZ_LSNE01000003.1"/>
</dbReference>
<reference evidence="3" key="1">
    <citation type="submission" date="2016-02" db="EMBL/GenBank/DDBJ databases">
        <authorList>
            <person name="Schultz-Johansen M."/>
            <person name="Glaring M.A."/>
            <person name="Bech P.K."/>
            <person name="Stougaard P."/>
        </authorList>
    </citation>
    <scope>NUCLEOTIDE SEQUENCE [LARGE SCALE GENOMIC DNA]</scope>
    <source>
        <strain evidence="3">S66</strain>
    </source>
</reference>
<evidence type="ECO:0000256" key="1">
    <source>
        <dbReference type="SAM" id="SignalP"/>
    </source>
</evidence>
<dbReference type="EMBL" id="LSNE01000003">
    <property type="protein sequence ID" value="KXI29659.1"/>
    <property type="molecule type" value="Genomic_DNA"/>
</dbReference>
<dbReference type="STRING" id="1799789.AX660_06330"/>
<organism evidence="2 3">
    <name type="scientific">Paraglaciecola hydrolytica</name>
    <dbReference type="NCBI Taxonomy" id="1799789"/>
    <lineage>
        <taxon>Bacteria</taxon>
        <taxon>Pseudomonadati</taxon>
        <taxon>Pseudomonadota</taxon>
        <taxon>Gammaproteobacteria</taxon>
        <taxon>Alteromonadales</taxon>
        <taxon>Alteromonadaceae</taxon>
        <taxon>Paraglaciecola</taxon>
    </lineage>
</organism>
<feature type="chain" id="PRO_5007469588" description="Porin domain-containing protein" evidence="1">
    <location>
        <begin position="23"/>
        <end position="420"/>
    </location>
</feature>
<dbReference type="SUPFAM" id="SSF56935">
    <property type="entry name" value="Porins"/>
    <property type="match status" value="1"/>
</dbReference>
<comment type="caution">
    <text evidence="2">The sequence shown here is derived from an EMBL/GenBank/DDBJ whole genome shotgun (WGS) entry which is preliminary data.</text>
</comment>
<keyword evidence="1" id="KW-0732">Signal</keyword>
<evidence type="ECO:0008006" key="4">
    <source>
        <dbReference type="Google" id="ProtNLM"/>
    </source>
</evidence>
<sequence length="420" mass="47263">MVYRCIRIFTVILGCFSTWTQADEFAVEFSGFASLAVSYSDDPDIDFRSNYLNDEKAGWSIDRDSILGGQVNISLAQEWDSVVQVVLQDREIKDFSNYLELAFVRYRPNRNWSVRGGRINSDMYLLSEYPSVGYAYLWARPPHEHYAFASTVSHYDGFDVEYSSDVNEGYLRVKLAAAQTEPKLGALNQDFSIKFNNILTLSTTYVKDAWTFRASTSKADIREFKSDQFSSLINALNAIPPSLWSQAADYAQGFDAKNKNINYSALGLAYDNFDWLFQAEIGTVNSDWLISPSNYTGYVSLGYRIGELTYFASLSVAKNKNAKPQVAPPELPSYLPEEIRLATLQLVEGTDIASKRAIVDQYSFNIGAKWYFSNNLVIKAQIDHFVLQPIGGGLWDMAAQTDVASKHQINLFSLSGSVVF</sequence>
<evidence type="ECO:0000313" key="2">
    <source>
        <dbReference type="EMBL" id="KXI29659.1"/>
    </source>
</evidence>
<accession>A0A136A332</accession>
<protein>
    <recommendedName>
        <fullName evidence="4">Porin domain-containing protein</fullName>
    </recommendedName>
</protein>